<dbReference type="eggNOG" id="ENOG5030UID">
    <property type="taxonomic scope" value="Bacteria"/>
</dbReference>
<organism evidence="1 2">
    <name type="scientific">Acetonema longum DSM 6540</name>
    <dbReference type="NCBI Taxonomy" id="1009370"/>
    <lineage>
        <taxon>Bacteria</taxon>
        <taxon>Bacillati</taxon>
        <taxon>Bacillota</taxon>
        <taxon>Negativicutes</taxon>
        <taxon>Acetonemataceae</taxon>
        <taxon>Acetonema</taxon>
    </lineage>
</organism>
<dbReference type="STRING" id="1009370.ALO_17461"/>
<accession>F7NN09</accession>
<reference evidence="1 2" key="1">
    <citation type="journal article" date="2011" name="EMBO J.">
        <title>Structural diversity of bacterial flagellar motors.</title>
        <authorList>
            <person name="Chen S."/>
            <person name="Beeby M."/>
            <person name="Murphy G.E."/>
            <person name="Leadbetter J.R."/>
            <person name="Hendrixson D.R."/>
            <person name="Briegel A."/>
            <person name="Li Z."/>
            <person name="Shi J."/>
            <person name="Tocheva E.I."/>
            <person name="Muller A."/>
            <person name="Dobro M.J."/>
            <person name="Jensen G.J."/>
        </authorList>
    </citation>
    <scope>NUCLEOTIDE SEQUENCE [LARGE SCALE GENOMIC DNA]</scope>
    <source>
        <strain evidence="1 2">DSM 6540</strain>
    </source>
</reference>
<dbReference type="OrthoDB" id="2082571at2"/>
<gene>
    <name evidence="1" type="ORF">ALO_17461</name>
</gene>
<dbReference type="RefSeq" id="WP_004098209.1">
    <property type="nucleotide sequence ID" value="NZ_AFGF01000197.1"/>
</dbReference>
<evidence type="ECO:0000313" key="2">
    <source>
        <dbReference type="Proteomes" id="UP000003240"/>
    </source>
</evidence>
<dbReference type="EMBL" id="AFGF01000197">
    <property type="protein sequence ID" value="EGO62587.1"/>
    <property type="molecule type" value="Genomic_DNA"/>
</dbReference>
<sequence length="123" mass="13902">MSRNRREDTILQALITHRTIREAAQAARVTERTIYDYLSNPAFKARYQAVSDDVVRGAANNLRDRMSGAVDVIAGVMDDAEARPQDRLTAAKAILDYGAKYTEMRDILERMQILEDAVSKIEK</sequence>
<proteinExistence type="predicted"/>
<name>F7NN09_9FIRM</name>
<evidence type="ECO:0000313" key="1">
    <source>
        <dbReference type="EMBL" id="EGO62587.1"/>
    </source>
</evidence>
<protein>
    <submittedName>
        <fullName evidence="1">Phage protein</fullName>
    </submittedName>
</protein>
<keyword evidence="2" id="KW-1185">Reference proteome</keyword>
<dbReference type="AlphaFoldDB" id="F7NN09"/>
<dbReference type="Proteomes" id="UP000003240">
    <property type="component" value="Unassembled WGS sequence"/>
</dbReference>
<comment type="caution">
    <text evidence="1">The sequence shown here is derived from an EMBL/GenBank/DDBJ whole genome shotgun (WGS) entry which is preliminary data.</text>
</comment>